<feature type="transmembrane region" description="Helical" evidence="1">
    <location>
        <begin position="7"/>
        <end position="29"/>
    </location>
</feature>
<feature type="transmembrane region" description="Helical" evidence="1">
    <location>
        <begin position="35"/>
        <end position="56"/>
    </location>
</feature>
<dbReference type="RefSeq" id="WP_011011855.1">
    <property type="nucleotide sequence ID" value="NC_003413.1"/>
</dbReference>
<feature type="transmembrane region" description="Helical" evidence="1">
    <location>
        <begin position="157"/>
        <end position="175"/>
    </location>
</feature>
<reference evidence="2 3" key="1">
    <citation type="submission" date="2017-08" db="EMBL/GenBank/DDBJ databases">
        <title>Resequencing and Reannotation of the genome of Pyrococcus furiosus type strain DSM3638.</title>
        <authorList>
            <person name="Reichelt R.M."/>
            <person name="Bunk B."/>
        </authorList>
    </citation>
    <scope>NUCLEOTIDE SEQUENCE [LARGE SCALE GENOMIC DNA]</scope>
    <source>
        <strain evidence="2 3">DSM 3638</strain>
    </source>
</reference>
<feature type="transmembrane region" description="Helical" evidence="1">
    <location>
        <begin position="95"/>
        <end position="114"/>
    </location>
</feature>
<dbReference type="GeneID" id="13302537"/>
<dbReference type="OrthoDB" id="102389at2157"/>
<dbReference type="EMBL" id="CP023154">
    <property type="protein sequence ID" value="QEK78416.1"/>
    <property type="molecule type" value="Genomic_DNA"/>
</dbReference>
<feature type="transmembrane region" description="Helical" evidence="1">
    <location>
        <begin position="126"/>
        <end position="145"/>
    </location>
</feature>
<organism evidence="2 3">
    <name type="scientific">Pyrococcus furiosus (strain ATCC 43587 / DSM 3638 / JCM 8422 / Vc1)</name>
    <dbReference type="NCBI Taxonomy" id="186497"/>
    <lineage>
        <taxon>Archaea</taxon>
        <taxon>Methanobacteriati</taxon>
        <taxon>Methanobacteriota</taxon>
        <taxon>Thermococci</taxon>
        <taxon>Thermococcales</taxon>
        <taxon>Thermococcaceae</taxon>
        <taxon>Pyrococcus</taxon>
    </lineage>
</organism>
<accession>A0A5C0XMU2</accession>
<feature type="transmembrane region" description="Helical" evidence="1">
    <location>
        <begin position="246"/>
        <end position="263"/>
    </location>
</feature>
<gene>
    <name evidence="2" type="ORF">PFDSM3638_03625</name>
</gene>
<sequence>MNFTRRLLATLSLGYVLYFYSEFAFWGRWKTDDTITGAIMTWLIYSVLAFFVLLMAERFKADSAYSIFLVGAVFGWLVEGVIVQEAYMAFPFQLVWTPLAWHALISVLIGTYFARRAIGEWSLRRAAALFAGLGVFLGLWATYWKLEDGYSVSVGHFAAYTLISTVFLVVAYFFLDLTSPKEFIPTRWEVGAFGAVVAFFALFTFMAVPFSPLVLLPLLALTLYALKGLKGEKSFLKGSWAPAYRYLLPLIIPLFAVPTYAVLRDVWFEVNVPVALVTSGAGLFLYVKGIYLGLKTRRSGKISG</sequence>
<dbReference type="Proteomes" id="UP000324354">
    <property type="component" value="Chromosome"/>
</dbReference>
<keyword evidence="1" id="KW-0472">Membrane</keyword>
<keyword evidence="1" id="KW-1133">Transmembrane helix</keyword>
<feature type="transmembrane region" description="Helical" evidence="1">
    <location>
        <begin position="210"/>
        <end position="226"/>
    </location>
</feature>
<evidence type="ECO:0000256" key="1">
    <source>
        <dbReference type="SAM" id="Phobius"/>
    </source>
</evidence>
<evidence type="ECO:0000313" key="3">
    <source>
        <dbReference type="Proteomes" id="UP000324354"/>
    </source>
</evidence>
<proteinExistence type="predicted"/>
<feature type="transmembrane region" description="Helical" evidence="1">
    <location>
        <begin position="187"/>
        <end position="204"/>
    </location>
</feature>
<name>A0A5C0XMU2_PYRFU</name>
<protein>
    <submittedName>
        <fullName evidence="2">Uncharacterized protein</fullName>
    </submittedName>
</protein>
<feature type="transmembrane region" description="Helical" evidence="1">
    <location>
        <begin position="63"/>
        <end position="83"/>
    </location>
</feature>
<feature type="transmembrane region" description="Helical" evidence="1">
    <location>
        <begin position="275"/>
        <end position="294"/>
    </location>
</feature>
<dbReference type="GeneID" id="41712529"/>
<keyword evidence="1" id="KW-0812">Transmembrane</keyword>
<evidence type="ECO:0000313" key="2">
    <source>
        <dbReference type="EMBL" id="QEK78416.1"/>
    </source>
</evidence>
<dbReference type="AlphaFoldDB" id="A0A5C0XMU2"/>